<dbReference type="RefSeq" id="WP_342743087.1">
    <property type="nucleotide sequence ID" value="NZ_FNOK01000002.1"/>
</dbReference>
<accession>A0A1H2SN25</accession>
<evidence type="ECO:0000313" key="2">
    <source>
        <dbReference type="EMBL" id="SDW33010.1"/>
    </source>
</evidence>
<name>A0A1H2SN25_9PSEU</name>
<dbReference type="AlphaFoldDB" id="A0A1H2SN25"/>
<reference evidence="3" key="1">
    <citation type="submission" date="2016-10" db="EMBL/GenBank/DDBJ databases">
        <authorList>
            <person name="Varghese N."/>
            <person name="Submissions S."/>
        </authorList>
    </citation>
    <scope>NUCLEOTIDE SEQUENCE [LARGE SCALE GENOMIC DNA]</scope>
    <source>
        <strain evidence="3">CGMCC 4.3530</strain>
    </source>
</reference>
<dbReference type="Proteomes" id="UP000199529">
    <property type="component" value="Unassembled WGS sequence"/>
</dbReference>
<sequence>MTFEVVAEELTAHASHLDGLTDRLDTAISAAETVSMSDEAYGILCSFLPPIVNPMEKEGLDALNAAKEGVSTTADNVRATAKQYEETDQASADSFSPLEEDVEVRESAVALRGTEAPSRSMAGRGTDDAVTAAQQAPERFSMAGDEPVAQRPTHFSMAEGETVARQAPAPF</sequence>
<feature type="non-terminal residue" evidence="2">
    <location>
        <position position="171"/>
    </location>
</feature>
<proteinExistence type="predicted"/>
<evidence type="ECO:0000256" key="1">
    <source>
        <dbReference type="SAM" id="MobiDB-lite"/>
    </source>
</evidence>
<dbReference type="EMBL" id="FNOK01000002">
    <property type="protein sequence ID" value="SDW33010.1"/>
    <property type="molecule type" value="Genomic_DNA"/>
</dbReference>
<dbReference type="STRING" id="418495.SAMN05216215_1002274"/>
<dbReference type="GO" id="GO:0009306">
    <property type="term" value="P:protein secretion"/>
    <property type="evidence" value="ECO:0007669"/>
    <property type="project" value="InterPro"/>
</dbReference>
<dbReference type="Pfam" id="PF10824">
    <property type="entry name" value="T7SS_ESX_EspC"/>
    <property type="match status" value="1"/>
</dbReference>
<gene>
    <name evidence="2" type="ORF">SAMN05216215_1002274</name>
</gene>
<feature type="region of interest" description="Disordered" evidence="1">
    <location>
        <begin position="114"/>
        <end position="148"/>
    </location>
</feature>
<keyword evidence="3" id="KW-1185">Reference proteome</keyword>
<dbReference type="InterPro" id="IPR022536">
    <property type="entry name" value="EspC"/>
</dbReference>
<organism evidence="2 3">
    <name type="scientific">Saccharopolyspora shandongensis</name>
    <dbReference type="NCBI Taxonomy" id="418495"/>
    <lineage>
        <taxon>Bacteria</taxon>
        <taxon>Bacillati</taxon>
        <taxon>Actinomycetota</taxon>
        <taxon>Actinomycetes</taxon>
        <taxon>Pseudonocardiales</taxon>
        <taxon>Pseudonocardiaceae</taxon>
        <taxon>Saccharopolyspora</taxon>
    </lineage>
</organism>
<evidence type="ECO:0000313" key="3">
    <source>
        <dbReference type="Proteomes" id="UP000199529"/>
    </source>
</evidence>
<protein>
    <submittedName>
        <fullName evidence="2">Excreted virulence factor EspC, type VII ESX diderm</fullName>
    </submittedName>
</protein>